<dbReference type="AlphaFoldDB" id="A0A3G3K125"/>
<accession>A0A3G3K125</accession>
<keyword evidence="1" id="KW-1133">Transmembrane helix</keyword>
<feature type="transmembrane region" description="Helical" evidence="1">
    <location>
        <begin position="36"/>
        <end position="61"/>
    </location>
</feature>
<dbReference type="KEGG" id="coh:EAV92_17840"/>
<dbReference type="RefSeq" id="WP_123042346.1">
    <property type="nucleotide sequence ID" value="NZ_CP033433.1"/>
</dbReference>
<keyword evidence="1" id="KW-0472">Membrane</keyword>
<name>A0A3G3K125_9BACL</name>
<keyword evidence="3" id="KW-1185">Reference proteome</keyword>
<dbReference type="Proteomes" id="UP000269097">
    <property type="component" value="Chromosome"/>
</dbReference>
<evidence type="ECO:0000313" key="3">
    <source>
        <dbReference type="Proteomes" id="UP000269097"/>
    </source>
</evidence>
<evidence type="ECO:0000256" key="1">
    <source>
        <dbReference type="SAM" id="Phobius"/>
    </source>
</evidence>
<sequence length="77" mass="8520">MENRQMSRTLKWIATIVVLLGTVFCILNLAEFNDRNLGLMVGIGFLVGGLQILVFGAIAPLMQRRQEDGAMAEAVRK</sequence>
<evidence type="ECO:0000313" key="2">
    <source>
        <dbReference type="EMBL" id="AYQ74265.1"/>
    </source>
</evidence>
<keyword evidence="1" id="KW-0812">Transmembrane</keyword>
<reference evidence="2 3" key="1">
    <citation type="submission" date="2018-10" db="EMBL/GenBank/DDBJ databases">
        <title>Genome Sequence of Cohnella sp.</title>
        <authorList>
            <person name="Srinivasan S."/>
            <person name="Kim M.K."/>
        </authorList>
    </citation>
    <scope>NUCLEOTIDE SEQUENCE [LARGE SCALE GENOMIC DNA]</scope>
    <source>
        <strain evidence="2 3">18JY8-7</strain>
    </source>
</reference>
<dbReference type="EMBL" id="CP033433">
    <property type="protein sequence ID" value="AYQ74265.1"/>
    <property type="molecule type" value="Genomic_DNA"/>
</dbReference>
<proteinExistence type="predicted"/>
<organism evidence="2 3">
    <name type="scientific">Cohnella candidum</name>
    <dbReference type="NCBI Taxonomy" id="2674991"/>
    <lineage>
        <taxon>Bacteria</taxon>
        <taxon>Bacillati</taxon>
        <taxon>Bacillota</taxon>
        <taxon>Bacilli</taxon>
        <taxon>Bacillales</taxon>
        <taxon>Paenibacillaceae</taxon>
        <taxon>Cohnella</taxon>
    </lineage>
</organism>
<feature type="transmembrane region" description="Helical" evidence="1">
    <location>
        <begin position="12"/>
        <end position="30"/>
    </location>
</feature>
<protein>
    <submittedName>
        <fullName evidence="2">Uncharacterized protein</fullName>
    </submittedName>
</protein>
<gene>
    <name evidence="2" type="ORF">EAV92_17840</name>
</gene>